<dbReference type="GO" id="GO:0005819">
    <property type="term" value="C:spindle"/>
    <property type="evidence" value="ECO:0007669"/>
    <property type="project" value="UniProtKB-SubCell"/>
</dbReference>
<dbReference type="GO" id="GO:0051604">
    <property type="term" value="P:protein maturation"/>
    <property type="evidence" value="ECO:0007669"/>
    <property type="project" value="UniProtKB-UniRule"/>
</dbReference>
<dbReference type="Gene3D" id="1.25.10.10">
    <property type="entry name" value="Leucine-rich Repeat Variant"/>
    <property type="match status" value="2"/>
</dbReference>
<dbReference type="GO" id="GO:0005634">
    <property type="term" value="C:nucleus"/>
    <property type="evidence" value="ECO:0007669"/>
    <property type="project" value="UniProtKB-SubCell"/>
</dbReference>
<evidence type="ECO:0000313" key="9">
    <source>
        <dbReference type="Proteomes" id="UP000005408"/>
    </source>
</evidence>
<dbReference type="SUPFAM" id="SSF48371">
    <property type="entry name" value="ARM repeat"/>
    <property type="match status" value="2"/>
</dbReference>
<evidence type="ECO:0000259" key="6">
    <source>
        <dbReference type="Pfam" id="PF12460"/>
    </source>
</evidence>
<dbReference type="InterPro" id="IPR011989">
    <property type="entry name" value="ARM-like"/>
</dbReference>
<dbReference type="PANTHER" id="PTHR12891">
    <property type="entry name" value="DNA REPAIR/TRANSCRIPTION PROTEIN MET18/MMS19"/>
    <property type="match status" value="1"/>
</dbReference>
<dbReference type="GO" id="GO:0006281">
    <property type="term" value="P:DNA repair"/>
    <property type="evidence" value="ECO:0007669"/>
    <property type="project" value="UniProtKB-UniRule"/>
</dbReference>
<protein>
    <recommendedName>
        <fullName evidence="5">MMS19 nucleotide excision repair protein</fullName>
    </recommendedName>
</protein>
<dbReference type="InterPro" id="IPR039920">
    <property type="entry name" value="MMS19"/>
</dbReference>
<evidence type="ECO:0000313" key="8">
    <source>
        <dbReference type="EnsemblMetazoa" id="G14393.4:cds"/>
    </source>
</evidence>
<comment type="function">
    <text evidence="5">Key component of the cytosolic iron-sulfur protein assembly (CIA) complex, a multiprotein complex that mediates the incorporation of iron-sulfur cluster into apoproteins specifically involved in DNA metabolism and genomic integrity. In the CIA complex, MMS19 acts as an adapter between early-acting CIA components and a subset of cellular target iron-sulfur proteins.</text>
</comment>
<sequence>MSAPMWKSEVEKYIKLLENSAVEVLSNGLQGKSVSLLELVESIGEHLTSEDHEIRGRVIKLLSEVLGKLPITVLSPMEVKTMVTYLCERLQDHHSIQPQALKGILTLVTGNGSNLPEGCADMICRSIFKEVQVQTLSQTDRCAVYNIYSTLLSHKLPELQKMGNDFVFGFIQSMDTEKDPRNLLLAFHCARTIILNFSLGPFVEEMFEVTSCYFPIDFTPPPNDEFRITREDLISGLRGCLSASPEFGPLCVPLLLDKMQSDVQSAILDSLLTLAESAVVYGSKCIKEFQAPLYRCIKQEIFSPRTPELASAAETALTAMSAALSPQPGLSTEDSDVDVFIKEVMQDSKRHFLDEDLRLFVPSCRLLLALALGSDHACCAVVGQTVPLLEDLYNKFTGATQRKQIIEMLVKFLCSCKTFAGGKAPKVVSEMISSSLKILMSSTSQSNGTLTSAAVQGLGQVLTLPGVLTSEDMKTSCWCILEQVLNSEDKLVRSSCVEPCKEMMKVYPEISTEILPKLIEKINPEEGEAILPFVAIFSVHKSVISKTTEQLLSKLQQESQAMSESALQTCLWITSCLVDISVYARGNSDCVSVLSLETVPAVYRICASNAVSDNYSDVLSSPQVLQTLSVFIKNVTTLLDSGTYARLYTLVTKLYCEDSNSDTTQQKSFRPLQVDSPSVQTCLVTLLTPTLCSSPKQFTMPDIQKYRELLTDLSLRSSHDYTRSEAAKCLAGILNKAPDDEEMAVYLQQRRDFYVHTLTSTSTDTSCLQQCVWVTKALVMRGHKEANKFVNILLGLLDSEFLGDRAAEGVGVVLTVYEDVLNPSMHANIRMLYKQRFFTENSSRLTEGFQNASAGTKKNYLIALSHCLQSLPKSVLVRELPQLFPLLVQSLLCDNVQLQQSTMDALCTMITDAPDFLVKHVDSVIPQLLKLTTYKPAMRVRTSALRCLLELVSLPAPVILPYKPQVVRSLEGVLDDKKRLVRLEAVKARNECSISGVYWENLVEKSDLKDK</sequence>
<dbReference type="EnsemblMetazoa" id="G14393.4">
    <property type="protein sequence ID" value="G14393.4:cds"/>
    <property type="gene ID" value="G14393"/>
</dbReference>
<dbReference type="AlphaFoldDB" id="A0A8W8IHY8"/>
<feature type="domain" description="MMS19 C-terminal" evidence="6">
    <location>
        <begin position="531"/>
        <end position="951"/>
    </location>
</feature>
<evidence type="ECO:0000256" key="2">
    <source>
        <dbReference type="ARBA" id="ARBA00009340"/>
    </source>
</evidence>
<reference evidence="8" key="1">
    <citation type="submission" date="2022-08" db="UniProtKB">
        <authorList>
            <consortium name="EnsemblMetazoa"/>
        </authorList>
    </citation>
    <scope>IDENTIFICATION</scope>
    <source>
        <strain evidence="8">05x7-T-G4-1.051#20</strain>
    </source>
</reference>
<dbReference type="Pfam" id="PF14500">
    <property type="entry name" value="MMS19_N"/>
    <property type="match status" value="1"/>
</dbReference>
<keyword evidence="5" id="KW-0206">Cytoskeleton</keyword>
<dbReference type="GO" id="GO:0097361">
    <property type="term" value="C:cytosolic [4Fe-4S] assembly targeting complex"/>
    <property type="evidence" value="ECO:0007669"/>
    <property type="project" value="UniProtKB-UniRule"/>
</dbReference>
<dbReference type="Pfam" id="PF12460">
    <property type="entry name" value="MMS19_C"/>
    <property type="match status" value="1"/>
</dbReference>
<name>A0A8W8IHY8_MAGGI</name>
<keyword evidence="9" id="KW-1185">Reference proteome</keyword>
<feature type="domain" description="MMS19 N-terminal" evidence="7">
    <location>
        <begin position="40"/>
        <end position="302"/>
    </location>
</feature>
<evidence type="ECO:0000256" key="4">
    <source>
        <dbReference type="ARBA" id="ARBA00023242"/>
    </source>
</evidence>
<comment type="subcellular location">
    <subcellularLocation>
        <location evidence="5">Cytoplasm</location>
        <location evidence="5">Cytoskeleton</location>
        <location evidence="5">Spindle</location>
    </subcellularLocation>
    <subcellularLocation>
        <location evidence="1 5">Nucleus</location>
    </subcellularLocation>
</comment>
<accession>A0A8W8IHY8</accession>
<dbReference type="InterPro" id="IPR016024">
    <property type="entry name" value="ARM-type_fold"/>
</dbReference>
<dbReference type="GO" id="GO:0016226">
    <property type="term" value="P:iron-sulfur cluster assembly"/>
    <property type="evidence" value="ECO:0007669"/>
    <property type="project" value="UniProtKB-UniRule"/>
</dbReference>
<evidence type="ECO:0000256" key="5">
    <source>
        <dbReference type="RuleBase" id="RU367072"/>
    </source>
</evidence>
<keyword evidence="5" id="KW-0234">DNA repair</keyword>
<dbReference type="Proteomes" id="UP000005408">
    <property type="component" value="Unassembled WGS sequence"/>
</dbReference>
<keyword evidence="3" id="KW-0677">Repeat</keyword>
<comment type="similarity">
    <text evidence="2 5">Belongs to the MET18/MMS19 family.</text>
</comment>
<keyword evidence="5" id="KW-0963">Cytoplasm</keyword>
<dbReference type="PANTHER" id="PTHR12891:SF0">
    <property type="entry name" value="MMS19 NUCLEOTIDE EXCISION REPAIR PROTEIN HOMOLOG"/>
    <property type="match status" value="1"/>
</dbReference>
<evidence type="ECO:0000256" key="3">
    <source>
        <dbReference type="ARBA" id="ARBA00022737"/>
    </source>
</evidence>
<keyword evidence="4 5" id="KW-0539">Nucleus</keyword>
<dbReference type="InterPro" id="IPR029240">
    <property type="entry name" value="MMS19_N"/>
</dbReference>
<keyword evidence="5" id="KW-0227">DNA damage</keyword>
<comment type="subunit">
    <text evidence="5">Component of the CIA complex.</text>
</comment>
<proteinExistence type="inferred from homology"/>
<organism evidence="8 9">
    <name type="scientific">Magallana gigas</name>
    <name type="common">Pacific oyster</name>
    <name type="synonym">Crassostrea gigas</name>
    <dbReference type="NCBI Taxonomy" id="29159"/>
    <lineage>
        <taxon>Eukaryota</taxon>
        <taxon>Metazoa</taxon>
        <taxon>Spiralia</taxon>
        <taxon>Lophotrochozoa</taxon>
        <taxon>Mollusca</taxon>
        <taxon>Bivalvia</taxon>
        <taxon>Autobranchia</taxon>
        <taxon>Pteriomorphia</taxon>
        <taxon>Ostreida</taxon>
        <taxon>Ostreoidea</taxon>
        <taxon>Ostreidae</taxon>
        <taxon>Magallana</taxon>
    </lineage>
</organism>
<evidence type="ECO:0000256" key="1">
    <source>
        <dbReference type="ARBA" id="ARBA00004123"/>
    </source>
</evidence>
<dbReference type="InterPro" id="IPR024687">
    <property type="entry name" value="MMS19_C"/>
</dbReference>
<evidence type="ECO:0000259" key="7">
    <source>
        <dbReference type="Pfam" id="PF14500"/>
    </source>
</evidence>